<keyword evidence="8 12" id="KW-1133">Transmembrane helix</keyword>
<evidence type="ECO:0000259" key="13">
    <source>
        <dbReference type="Pfam" id="PF02706"/>
    </source>
</evidence>
<comment type="pathway">
    <text evidence="2">Capsule biogenesis; capsule polysaccharide biosynthesis.</text>
</comment>
<dbReference type="InterPro" id="IPR003856">
    <property type="entry name" value="LPS_length_determ_N"/>
</dbReference>
<comment type="similarity">
    <text evidence="3">Belongs to the CpsC/CapA family.</text>
</comment>
<dbReference type="GO" id="GO:0005886">
    <property type="term" value="C:plasma membrane"/>
    <property type="evidence" value="ECO:0007669"/>
    <property type="project" value="UniProtKB-SubCell"/>
</dbReference>
<accession>A0A0R1SCB7</accession>
<dbReference type="InterPro" id="IPR032807">
    <property type="entry name" value="GNVR"/>
</dbReference>
<evidence type="ECO:0000256" key="9">
    <source>
        <dbReference type="ARBA" id="ARBA00023136"/>
    </source>
</evidence>
<name>A0A0R1SCB7_9LACO</name>
<evidence type="ECO:0000256" key="11">
    <source>
        <dbReference type="ARBA" id="ARBA00045736"/>
    </source>
</evidence>
<comment type="subcellular location">
    <subcellularLocation>
        <location evidence="1">Cell membrane</location>
        <topology evidence="1">Multi-pass membrane protein</topology>
    </subcellularLocation>
</comment>
<dbReference type="InterPro" id="IPR050445">
    <property type="entry name" value="Bact_polysacc_biosynth/exp"/>
</dbReference>
<evidence type="ECO:0000256" key="2">
    <source>
        <dbReference type="ARBA" id="ARBA00005132"/>
    </source>
</evidence>
<dbReference type="PANTHER" id="PTHR32309">
    <property type="entry name" value="TYROSINE-PROTEIN KINASE"/>
    <property type="match status" value="1"/>
</dbReference>
<evidence type="ECO:0000256" key="7">
    <source>
        <dbReference type="ARBA" id="ARBA00022903"/>
    </source>
</evidence>
<keyword evidence="6 12" id="KW-0812">Transmembrane</keyword>
<evidence type="ECO:0000259" key="14">
    <source>
        <dbReference type="Pfam" id="PF13807"/>
    </source>
</evidence>
<dbReference type="AlphaFoldDB" id="A0A0R1SCB7"/>
<evidence type="ECO:0000256" key="10">
    <source>
        <dbReference type="ARBA" id="ARBA00023169"/>
    </source>
</evidence>
<gene>
    <name evidence="15" type="ORF">FC27_GL000510</name>
</gene>
<keyword evidence="10" id="KW-0270">Exopolysaccharide synthesis</keyword>
<evidence type="ECO:0000313" key="16">
    <source>
        <dbReference type="Proteomes" id="UP000051647"/>
    </source>
</evidence>
<evidence type="ECO:0000256" key="8">
    <source>
        <dbReference type="ARBA" id="ARBA00022989"/>
    </source>
</evidence>
<reference evidence="15 16" key="1">
    <citation type="journal article" date="2015" name="Genome Announc.">
        <title>Expanding the biotechnology potential of lactobacilli through comparative genomics of 213 strains and associated genera.</title>
        <authorList>
            <person name="Sun Z."/>
            <person name="Harris H.M."/>
            <person name="McCann A."/>
            <person name="Guo C."/>
            <person name="Argimon S."/>
            <person name="Zhang W."/>
            <person name="Yang X."/>
            <person name="Jeffery I.B."/>
            <person name="Cooney J.C."/>
            <person name="Kagawa T.F."/>
            <person name="Liu W."/>
            <person name="Song Y."/>
            <person name="Salvetti E."/>
            <person name="Wrobel A."/>
            <person name="Rasinkangas P."/>
            <person name="Parkhill J."/>
            <person name="Rea M.C."/>
            <person name="O'Sullivan O."/>
            <person name="Ritari J."/>
            <person name="Douillard F.P."/>
            <person name="Paul Ross R."/>
            <person name="Yang R."/>
            <person name="Briner A.E."/>
            <person name="Felis G.E."/>
            <person name="de Vos W.M."/>
            <person name="Barrangou R."/>
            <person name="Klaenhammer T.R."/>
            <person name="Caufield P.W."/>
            <person name="Cui Y."/>
            <person name="Zhang H."/>
            <person name="O'Toole P.W."/>
        </authorList>
    </citation>
    <scope>NUCLEOTIDE SEQUENCE [LARGE SCALE GENOMIC DNA]</scope>
    <source>
        <strain evidence="15 16">DSM 14857</strain>
    </source>
</reference>
<evidence type="ECO:0000256" key="6">
    <source>
        <dbReference type="ARBA" id="ARBA00022692"/>
    </source>
</evidence>
<dbReference type="GO" id="GO:0004713">
    <property type="term" value="F:protein tyrosine kinase activity"/>
    <property type="evidence" value="ECO:0007669"/>
    <property type="project" value="TreeGrafter"/>
</dbReference>
<dbReference type="PATRIC" id="fig|1423815.3.peg.517"/>
<evidence type="ECO:0000256" key="4">
    <source>
        <dbReference type="ARBA" id="ARBA00020739"/>
    </source>
</evidence>
<feature type="domain" description="Tyrosine-protein kinase G-rich" evidence="14">
    <location>
        <begin position="122"/>
        <end position="178"/>
    </location>
</feature>
<protein>
    <recommendedName>
        <fullName evidence="4">Capsular polysaccharide biosynthesis protein CpsC</fullName>
    </recommendedName>
</protein>
<feature type="domain" description="Polysaccharide chain length determinant N-terminal" evidence="13">
    <location>
        <begin position="1"/>
        <end position="74"/>
    </location>
</feature>
<evidence type="ECO:0000313" key="15">
    <source>
        <dbReference type="EMBL" id="KRL66636.1"/>
    </source>
</evidence>
<evidence type="ECO:0000256" key="1">
    <source>
        <dbReference type="ARBA" id="ARBA00004651"/>
    </source>
</evidence>
<dbReference type="PANTHER" id="PTHR32309:SF13">
    <property type="entry name" value="FERRIC ENTEROBACTIN TRANSPORT PROTEIN FEPE"/>
    <property type="match status" value="1"/>
</dbReference>
<evidence type="ECO:0000256" key="12">
    <source>
        <dbReference type="SAM" id="Phobius"/>
    </source>
</evidence>
<dbReference type="eggNOG" id="COG3944">
    <property type="taxonomic scope" value="Bacteria"/>
</dbReference>
<keyword evidence="9 12" id="KW-0472">Membrane</keyword>
<keyword evidence="5" id="KW-1003">Cell membrane</keyword>
<dbReference type="Pfam" id="PF02706">
    <property type="entry name" value="Wzz"/>
    <property type="match status" value="1"/>
</dbReference>
<organism evidence="15 16">
    <name type="scientific">Companilactobacillus versmoldensis DSM 14857 = KCTC 3814</name>
    <dbReference type="NCBI Taxonomy" id="1423815"/>
    <lineage>
        <taxon>Bacteria</taxon>
        <taxon>Bacillati</taxon>
        <taxon>Bacillota</taxon>
        <taxon>Bacilli</taxon>
        <taxon>Lactobacillales</taxon>
        <taxon>Lactobacillaceae</taxon>
        <taxon>Companilactobacillus</taxon>
    </lineage>
</organism>
<keyword evidence="16" id="KW-1185">Reference proteome</keyword>
<dbReference type="EMBL" id="AZFA01000013">
    <property type="protein sequence ID" value="KRL66636.1"/>
    <property type="molecule type" value="Genomic_DNA"/>
</dbReference>
<evidence type="ECO:0000256" key="3">
    <source>
        <dbReference type="ARBA" id="ARBA00006683"/>
    </source>
</evidence>
<comment type="caution">
    <text evidence="15">The sequence shown here is derived from an EMBL/GenBank/DDBJ whole genome shotgun (WGS) entry which is preliminary data.</text>
</comment>
<evidence type="ECO:0000256" key="5">
    <source>
        <dbReference type="ARBA" id="ARBA00022475"/>
    </source>
</evidence>
<dbReference type="GO" id="GO:0000271">
    <property type="term" value="P:polysaccharide biosynthetic process"/>
    <property type="evidence" value="ECO:0007669"/>
    <property type="project" value="UniProtKB-KW"/>
</dbReference>
<feature type="transmembrane region" description="Helical" evidence="12">
    <location>
        <begin position="161"/>
        <end position="181"/>
    </location>
</feature>
<comment type="function">
    <text evidence="11">Required for CpsD phosphorylation. Involved in the regulation of capsular polysaccharide biosynthesis. May be part of a complex that directs the coordinated polymerization and export to the cell surface of the capsular polysaccharide.</text>
</comment>
<keyword evidence="7" id="KW-0972">Capsule biogenesis/degradation</keyword>
<dbReference type="STRING" id="1423815.FC27_GL000510"/>
<dbReference type="Proteomes" id="UP000051647">
    <property type="component" value="Unassembled WGS sequence"/>
</dbReference>
<sequence length="236" mass="25903">MILGTALVVGALATAVTFLFMTPKYSSTTEILVNRKLPSQMQGAQFQQSQADVQMINTYKDIITSPTVLRDVNREIKHYPAYHGSMKSLKKSISINSSQNSQVFSVSAKAGDPKTAAATANLTAKVFKKKIGKIISINNVSIVSKATAEPDPISPRKKLNILAGVILGLMLGVAIAFILELTDRTIRDERFITDELKLTSLGIINKIDQKVIDKMAMRKKELVKNNRLSSGKVRRV</sequence>
<dbReference type="Pfam" id="PF13807">
    <property type="entry name" value="GNVR"/>
    <property type="match status" value="1"/>
</dbReference>
<proteinExistence type="inferred from homology"/>